<organism evidence="1 2">
    <name type="scientific">Marinibaculum pumilum</name>
    <dbReference type="NCBI Taxonomy" id="1766165"/>
    <lineage>
        <taxon>Bacteria</taxon>
        <taxon>Pseudomonadati</taxon>
        <taxon>Pseudomonadota</taxon>
        <taxon>Alphaproteobacteria</taxon>
        <taxon>Rhodospirillales</taxon>
        <taxon>Rhodospirillaceae</taxon>
        <taxon>Marinibaculum</taxon>
    </lineage>
</organism>
<dbReference type="EMBL" id="JBHRTR010000028">
    <property type="protein sequence ID" value="MFC3228296.1"/>
    <property type="molecule type" value="Genomic_DNA"/>
</dbReference>
<accession>A0ABV7L0Y2</accession>
<dbReference type="Pfam" id="PF13773">
    <property type="entry name" value="DUF4170"/>
    <property type="match status" value="1"/>
</dbReference>
<protein>
    <submittedName>
        <fullName evidence="1">DUF4170 domain-containing protein</fullName>
    </submittedName>
</protein>
<comment type="caution">
    <text evidence="1">The sequence shown here is derived from an EMBL/GenBank/DDBJ whole genome shotgun (WGS) entry which is preliminary data.</text>
</comment>
<keyword evidence="2" id="KW-1185">Reference proteome</keyword>
<dbReference type="InterPro" id="IPR025226">
    <property type="entry name" value="DUF4170"/>
</dbReference>
<evidence type="ECO:0000313" key="2">
    <source>
        <dbReference type="Proteomes" id="UP001595528"/>
    </source>
</evidence>
<evidence type="ECO:0000313" key="1">
    <source>
        <dbReference type="EMBL" id="MFC3228296.1"/>
    </source>
</evidence>
<sequence length="92" mass="10616">MREQDSDGPFYVVGGIYKNTKFTKLAPGEELQVFGPFDTHGKADDVWRDKSFAMVDNAMARFTVRSQHELEEIEHKILKQKKKDQKKAQGKD</sequence>
<proteinExistence type="predicted"/>
<dbReference type="RefSeq" id="WP_379901280.1">
    <property type="nucleotide sequence ID" value="NZ_JBHRTR010000028.1"/>
</dbReference>
<dbReference type="Gene3D" id="3.30.70.2400">
    <property type="entry name" value="Uncharacterised protein PF13773, DUF4170"/>
    <property type="match status" value="1"/>
</dbReference>
<gene>
    <name evidence="1" type="ORF">ACFOGJ_13710</name>
</gene>
<name>A0ABV7L0Y2_9PROT</name>
<dbReference type="Proteomes" id="UP001595528">
    <property type="component" value="Unassembled WGS sequence"/>
</dbReference>
<reference evidence="2" key="1">
    <citation type="journal article" date="2019" name="Int. J. Syst. Evol. Microbiol.">
        <title>The Global Catalogue of Microorganisms (GCM) 10K type strain sequencing project: providing services to taxonomists for standard genome sequencing and annotation.</title>
        <authorList>
            <consortium name="The Broad Institute Genomics Platform"/>
            <consortium name="The Broad Institute Genome Sequencing Center for Infectious Disease"/>
            <person name="Wu L."/>
            <person name="Ma J."/>
        </authorList>
    </citation>
    <scope>NUCLEOTIDE SEQUENCE [LARGE SCALE GENOMIC DNA]</scope>
    <source>
        <strain evidence="2">KCTC 42964</strain>
    </source>
</reference>